<protein>
    <submittedName>
        <fullName evidence="3">NIPSNAP protein</fullName>
    </submittedName>
</protein>
<dbReference type="InterPro" id="IPR011008">
    <property type="entry name" value="Dimeric_a/b-barrel"/>
</dbReference>
<keyword evidence="1" id="KW-0732">Signal</keyword>
<name>A0A1T5MGP7_9BACT</name>
<feature type="domain" description="NIPSNAP" evidence="2">
    <location>
        <begin position="153"/>
        <end position="256"/>
    </location>
</feature>
<evidence type="ECO:0000313" key="4">
    <source>
        <dbReference type="Proteomes" id="UP000190961"/>
    </source>
</evidence>
<dbReference type="RefSeq" id="WP_079689872.1">
    <property type="nucleotide sequence ID" value="NZ_FUZU01000004.1"/>
</dbReference>
<dbReference type="SUPFAM" id="SSF54909">
    <property type="entry name" value="Dimeric alpha+beta barrel"/>
    <property type="match status" value="2"/>
</dbReference>
<dbReference type="OrthoDB" id="192769at2"/>
<dbReference type="Proteomes" id="UP000190961">
    <property type="component" value="Unassembled WGS sequence"/>
</dbReference>
<dbReference type="STRING" id="688867.SAMN05660236_5400"/>
<feature type="signal peptide" evidence="1">
    <location>
        <begin position="1"/>
        <end position="19"/>
    </location>
</feature>
<dbReference type="AlphaFoldDB" id="A0A1T5MGP7"/>
<dbReference type="Gene3D" id="3.30.70.100">
    <property type="match status" value="2"/>
</dbReference>
<proteinExistence type="predicted"/>
<keyword evidence="4" id="KW-1185">Reference proteome</keyword>
<sequence>MKFFKVMVLVLAAVSFSYAAPPKREFYEIKIYEITGADQEKQIDAYLKDAYLPALHRAGIRNVGVFKPVQKDTAYFGKRIYVLTPFSSLEQFTTLPDVLQKDKLYLAAGKNYIDAPYNIPPFARLQSILLRAFSYMPKLETPALAGPKADRIYELRSYEGHTEKIYRNKVQMFNEGGEVTLFKRLGFNAIFYGEVLSGNRMPNLMYMTSFENQTSRDEHWKAFGSDPEWKKLSSMPEYQNNVAKINIYFLYPTEYSDI</sequence>
<gene>
    <name evidence="3" type="ORF">SAMN05660236_5400</name>
</gene>
<feature type="chain" id="PRO_5013364163" evidence="1">
    <location>
        <begin position="20"/>
        <end position="258"/>
    </location>
</feature>
<evidence type="ECO:0000259" key="2">
    <source>
        <dbReference type="Pfam" id="PF07978"/>
    </source>
</evidence>
<dbReference type="EMBL" id="FUZU01000004">
    <property type="protein sequence ID" value="SKC87382.1"/>
    <property type="molecule type" value="Genomic_DNA"/>
</dbReference>
<dbReference type="InterPro" id="IPR012577">
    <property type="entry name" value="NIPSNAP"/>
</dbReference>
<accession>A0A1T5MGP7</accession>
<evidence type="ECO:0000313" key="3">
    <source>
        <dbReference type="EMBL" id="SKC87382.1"/>
    </source>
</evidence>
<organism evidence="3 4">
    <name type="scientific">Ohtaekwangia koreensis</name>
    <dbReference type="NCBI Taxonomy" id="688867"/>
    <lineage>
        <taxon>Bacteria</taxon>
        <taxon>Pseudomonadati</taxon>
        <taxon>Bacteroidota</taxon>
        <taxon>Cytophagia</taxon>
        <taxon>Cytophagales</taxon>
        <taxon>Fulvivirgaceae</taxon>
        <taxon>Ohtaekwangia</taxon>
    </lineage>
</organism>
<reference evidence="3 4" key="1">
    <citation type="submission" date="2017-02" db="EMBL/GenBank/DDBJ databases">
        <authorList>
            <person name="Peterson S.W."/>
        </authorList>
    </citation>
    <scope>NUCLEOTIDE SEQUENCE [LARGE SCALE GENOMIC DNA]</scope>
    <source>
        <strain evidence="3 4">DSM 25262</strain>
    </source>
</reference>
<dbReference type="Pfam" id="PF07978">
    <property type="entry name" value="NIPSNAP"/>
    <property type="match status" value="1"/>
</dbReference>
<evidence type="ECO:0000256" key="1">
    <source>
        <dbReference type="SAM" id="SignalP"/>
    </source>
</evidence>